<sequence>MSANRLLLLAVAATAVLSTGCSSLNPFASSAPKPAELVSFQPSAELRPLWSARVGASGPYVFQPAVVGDSVYAASNGGTVARYEGGRAQWSVGVGKGLSAGVGSDGKLVVVVSAAGEAIALDAANGSERWRVPVGAEVLAPPAVSAAAVVLRASDSRLIALSPADGARRWVYQRNTPPLALRSYAGVALEEGVALAGFPGGKLAAINLNNGGELWELTVATPRGSTELERVADVAGTPVFGRREICAVTFQGRASCFDATNGNPLWSRDFSSSVGMDRDVRFVFLTDEANAVHALDAFNGASVWKQDALARRAVSRPLVVGDYVVVGDLEGYVHALRREDGRFAARTRAGSGAVIADPQRLGQGFVVQTREGDLQAYEVR</sequence>
<dbReference type="InterPro" id="IPR017687">
    <property type="entry name" value="BamB"/>
</dbReference>
<accession>A0A4V3WB41</accession>
<dbReference type="SUPFAM" id="SSF50998">
    <property type="entry name" value="Quinoprotein alcohol dehydrogenase-like"/>
    <property type="match status" value="1"/>
</dbReference>
<dbReference type="PROSITE" id="PS51257">
    <property type="entry name" value="PROKAR_LIPOPROTEIN"/>
    <property type="match status" value="1"/>
</dbReference>
<comment type="function">
    <text evidence="4">Part of the outer membrane protein assembly complex, which is involved in assembly and insertion of beta-barrel proteins into the outer membrane.</text>
</comment>
<comment type="subcellular location">
    <subcellularLocation>
        <location evidence="4">Cell outer membrane</location>
        <topology evidence="4">Lipid-anchor</topology>
    </subcellularLocation>
</comment>
<dbReference type="AlphaFoldDB" id="A0A4V3WB41"/>
<keyword evidence="1 4" id="KW-0732">Signal</keyword>
<comment type="caution">
    <text evidence="7">The sequence shown here is derived from an EMBL/GenBank/DDBJ whole genome shotgun (WGS) entry which is preliminary data.</text>
</comment>
<keyword evidence="3 4" id="KW-0998">Cell outer membrane</keyword>
<dbReference type="InterPro" id="IPR011047">
    <property type="entry name" value="Quinoprotein_ADH-like_sf"/>
</dbReference>
<feature type="domain" description="Pyrrolo-quinoline quinone repeat" evidence="6">
    <location>
        <begin position="78"/>
        <end position="306"/>
    </location>
</feature>
<proteinExistence type="inferred from homology"/>
<name>A0A4V3WB41_9RHOO</name>
<evidence type="ECO:0000256" key="1">
    <source>
        <dbReference type="ARBA" id="ARBA00022729"/>
    </source>
</evidence>
<dbReference type="EMBL" id="SSOC01000008">
    <property type="protein sequence ID" value="THF61822.1"/>
    <property type="molecule type" value="Genomic_DNA"/>
</dbReference>
<dbReference type="Proteomes" id="UP000308430">
    <property type="component" value="Unassembled WGS sequence"/>
</dbReference>
<dbReference type="NCBIfam" id="TIGR03300">
    <property type="entry name" value="assembly_YfgL"/>
    <property type="match status" value="1"/>
</dbReference>
<dbReference type="SMART" id="SM00564">
    <property type="entry name" value="PQQ"/>
    <property type="match status" value="5"/>
</dbReference>
<keyword evidence="4" id="KW-0564">Palmitate</keyword>
<evidence type="ECO:0000313" key="7">
    <source>
        <dbReference type="EMBL" id="THF61822.1"/>
    </source>
</evidence>
<dbReference type="GO" id="GO:0051205">
    <property type="term" value="P:protein insertion into membrane"/>
    <property type="evidence" value="ECO:0007669"/>
    <property type="project" value="UniProtKB-UniRule"/>
</dbReference>
<evidence type="ECO:0000259" key="6">
    <source>
        <dbReference type="Pfam" id="PF13360"/>
    </source>
</evidence>
<dbReference type="InterPro" id="IPR015943">
    <property type="entry name" value="WD40/YVTN_repeat-like_dom_sf"/>
</dbReference>
<keyword evidence="8" id="KW-1185">Reference proteome</keyword>
<feature type="chain" id="PRO_5021055285" description="Outer membrane protein assembly factor BamB" evidence="5">
    <location>
        <begin position="24"/>
        <end position="380"/>
    </location>
</feature>
<gene>
    <name evidence="4 7" type="primary">bamB</name>
    <name evidence="7" type="ORF">E6C76_19365</name>
</gene>
<keyword evidence="4" id="KW-0449">Lipoprotein</keyword>
<dbReference type="InterPro" id="IPR018391">
    <property type="entry name" value="PQQ_b-propeller_rpt"/>
</dbReference>
<dbReference type="PANTHER" id="PTHR34512">
    <property type="entry name" value="CELL SURFACE PROTEIN"/>
    <property type="match status" value="1"/>
</dbReference>
<dbReference type="GO" id="GO:0009279">
    <property type="term" value="C:cell outer membrane"/>
    <property type="evidence" value="ECO:0007669"/>
    <property type="project" value="UniProtKB-SubCell"/>
</dbReference>
<dbReference type="HAMAP" id="MF_00923">
    <property type="entry name" value="OM_assembly_BamB"/>
    <property type="match status" value="1"/>
</dbReference>
<dbReference type="RefSeq" id="WP_136349907.1">
    <property type="nucleotide sequence ID" value="NZ_SSOC01000008.1"/>
</dbReference>
<comment type="subunit">
    <text evidence="4">Part of the Bam complex.</text>
</comment>
<dbReference type="GO" id="GO:0043165">
    <property type="term" value="P:Gram-negative-bacterium-type cell outer membrane assembly"/>
    <property type="evidence" value="ECO:0007669"/>
    <property type="project" value="UniProtKB-UniRule"/>
</dbReference>
<evidence type="ECO:0000256" key="2">
    <source>
        <dbReference type="ARBA" id="ARBA00023136"/>
    </source>
</evidence>
<dbReference type="OrthoDB" id="5173551at2"/>
<keyword evidence="2 4" id="KW-0472">Membrane</keyword>
<evidence type="ECO:0000256" key="4">
    <source>
        <dbReference type="HAMAP-Rule" id="MF_00923"/>
    </source>
</evidence>
<evidence type="ECO:0000256" key="3">
    <source>
        <dbReference type="ARBA" id="ARBA00023237"/>
    </source>
</evidence>
<comment type="similarity">
    <text evidence="4">Belongs to the BamB family.</text>
</comment>
<dbReference type="InterPro" id="IPR002372">
    <property type="entry name" value="PQQ_rpt_dom"/>
</dbReference>
<organism evidence="7 8">
    <name type="scientific">Pseudothauera nasutitermitis</name>
    <dbReference type="NCBI Taxonomy" id="2565930"/>
    <lineage>
        <taxon>Bacteria</taxon>
        <taxon>Pseudomonadati</taxon>
        <taxon>Pseudomonadota</taxon>
        <taxon>Betaproteobacteria</taxon>
        <taxon>Rhodocyclales</taxon>
        <taxon>Zoogloeaceae</taxon>
        <taxon>Pseudothauera</taxon>
    </lineage>
</organism>
<feature type="signal peptide" evidence="5">
    <location>
        <begin position="1"/>
        <end position="23"/>
    </location>
</feature>
<dbReference type="Gene3D" id="2.130.10.10">
    <property type="entry name" value="YVTN repeat-like/Quinoprotein amine dehydrogenase"/>
    <property type="match status" value="1"/>
</dbReference>
<evidence type="ECO:0000256" key="5">
    <source>
        <dbReference type="SAM" id="SignalP"/>
    </source>
</evidence>
<evidence type="ECO:0000313" key="8">
    <source>
        <dbReference type="Proteomes" id="UP000308430"/>
    </source>
</evidence>
<reference evidence="7 8" key="1">
    <citation type="submission" date="2019-04" db="EMBL/GenBank/DDBJ databases">
        <title>Azoarcus nasutitermitis sp. nov. isolated from termite nest.</title>
        <authorList>
            <person name="Lin S.-Y."/>
            <person name="Hameed A."/>
            <person name="Hsu Y.-H."/>
            <person name="Young C.-C."/>
        </authorList>
    </citation>
    <scope>NUCLEOTIDE SEQUENCE [LARGE SCALE GENOMIC DNA]</scope>
    <source>
        <strain evidence="7 8">CC-YHH838</strain>
    </source>
</reference>
<protein>
    <recommendedName>
        <fullName evidence="4">Outer membrane protein assembly factor BamB</fullName>
    </recommendedName>
</protein>
<dbReference type="Pfam" id="PF13360">
    <property type="entry name" value="PQQ_2"/>
    <property type="match status" value="1"/>
</dbReference>
<dbReference type="PANTHER" id="PTHR34512:SF30">
    <property type="entry name" value="OUTER MEMBRANE PROTEIN ASSEMBLY FACTOR BAMB"/>
    <property type="match status" value="1"/>
</dbReference>